<dbReference type="AlphaFoldDB" id="A0A0U2ZJ16"/>
<feature type="chain" id="PRO_5006835470" description="Pyridine nucleotide transhydrogenase" evidence="1">
    <location>
        <begin position="20"/>
        <end position="100"/>
    </location>
</feature>
<sequence>MRNLIISAALIGFAGLAQAADKTDKLTDCVAKDTLAVNAGCVEDKINQNIQYRDMVQSISRQSQMQQGENAVATIRFYPERYLIEVVTHRDALMAANRNQ</sequence>
<dbReference type="EMBL" id="CP013650">
    <property type="protein sequence ID" value="ALS98999.1"/>
    <property type="molecule type" value="Genomic_DNA"/>
</dbReference>
<keyword evidence="1" id="KW-0732">Signal</keyword>
<keyword evidence="3" id="KW-1185">Reference proteome</keyword>
<accession>A0A0U2ZJ16</accession>
<dbReference type="Proteomes" id="UP000068447">
    <property type="component" value="Chromosome"/>
</dbReference>
<name>A0A0U2ZJ16_9ALTE</name>
<organism evidence="2 3">
    <name type="scientific">Lacimicrobium alkaliphilum</name>
    <dbReference type="NCBI Taxonomy" id="1526571"/>
    <lineage>
        <taxon>Bacteria</taxon>
        <taxon>Pseudomonadati</taxon>
        <taxon>Pseudomonadota</taxon>
        <taxon>Gammaproteobacteria</taxon>
        <taxon>Alteromonadales</taxon>
        <taxon>Alteromonadaceae</taxon>
        <taxon>Lacimicrobium</taxon>
    </lineage>
</organism>
<proteinExistence type="predicted"/>
<gene>
    <name evidence="2" type="ORF">AT746_12480</name>
</gene>
<reference evidence="2 3" key="1">
    <citation type="submission" date="2015-12" db="EMBL/GenBank/DDBJ databases">
        <title>Complete genome of Lacimicrobium alkaliphilum KCTC 32984.</title>
        <authorList>
            <person name="Kim S.-G."/>
            <person name="Lee Y.-J."/>
        </authorList>
    </citation>
    <scope>NUCLEOTIDE SEQUENCE [LARGE SCALE GENOMIC DNA]</scope>
    <source>
        <strain evidence="2 3">YelD216</strain>
    </source>
</reference>
<protein>
    <recommendedName>
        <fullName evidence="4">Pyridine nucleotide transhydrogenase</fullName>
    </recommendedName>
</protein>
<dbReference type="KEGG" id="lal:AT746_12480"/>
<evidence type="ECO:0000256" key="1">
    <source>
        <dbReference type="SAM" id="SignalP"/>
    </source>
</evidence>
<evidence type="ECO:0000313" key="2">
    <source>
        <dbReference type="EMBL" id="ALS98999.1"/>
    </source>
</evidence>
<evidence type="ECO:0008006" key="4">
    <source>
        <dbReference type="Google" id="ProtNLM"/>
    </source>
</evidence>
<dbReference type="OrthoDB" id="6322254at2"/>
<dbReference type="RefSeq" id="WP_062480784.1">
    <property type="nucleotide sequence ID" value="NZ_CP013650.1"/>
</dbReference>
<evidence type="ECO:0000313" key="3">
    <source>
        <dbReference type="Proteomes" id="UP000068447"/>
    </source>
</evidence>
<feature type="signal peptide" evidence="1">
    <location>
        <begin position="1"/>
        <end position="19"/>
    </location>
</feature>